<keyword evidence="1" id="KW-0175">Coiled coil</keyword>
<proteinExistence type="predicted"/>
<accession>A0A024TSV7</accession>
<evidence type="ECO:0000256" key="2">
    <source>
        <dbReference type="SAM" id="MobiDB-lite"/>
    </source>
</evidence>
<dbReference type="GeneID" id="20086957"/>
<evidence type="ECO:0000256" key="1">
    <source>
        <dbReference type="SAM" id="Coils"/>
    </source>
</evidence>
<gene>
    <name evidence="3" type="ORF">H310_09907</name>
</gene>
<feature type="coiled-coil region" evidence="1">
    <location>
        <begin position="189"/>
        <end position="216"/>
    </location>
</feature>
<name>A0A024TSV7_9STRA</name>
<dbReference type="RefSeq" id="XP_008874334.1">
    <property type="nucleotide sequence ID" value="XM_008876112.1"/>
</dbReference>
<dbReference type="AlphaFoldDB" id="A0A024TSV7"/>
<dbReference type="eggNOG" id="ENOG502T01Z">
    <property type="taxonomic scope" value="Eukaryota"/>
</dbReference>
<dbReference type="EMBL" id="KI913974">
    <property type="protein sequence ID" value="ETV97089.1"/>
    <property type="molecule type" value="Genomic_DNA"/>
</dbReference>
<dbReference type="EMBL" id="KI913974">
    <property type="protein sequence ID" value="ETV97088.1"/>
    <property type="molecule type" value="Genomic_DNA"/>
</dbReference>
<evidence type="ECO:0000313" key="3">
    <source>
        <dbReference type="EMBL" id="ETV97089.1"/>
    </source>
</evidence>
<reference evidence="3" key="1">
    <citation type="submission" date="2013-12" db="EMBL/GenBank/DDBJ databases">
        <title>The Genome Sequence of Aphanomyces invadans NJM9701.</title>
        <authorList>
            <consortium name="The Broad Institute Genomics Platform"/>
            <person name="Russ C."/>
            <person name="Tyler B."/>
            <person name="van West P."/>
            <person name="Dieguez-Uribeondo J."/>
            <person name="Young S.K."/>
            <person name="Zeng Q."/>
            <person name="Gargeya S."/>
            <person name="Fitzgerald M."/>
            <person name="Abouelleil A."/>
            <person name="Alvarado L."/>
            <person name="Chapman S.B."/>
            <person name="Gainer-Dewar J."/>
            <person name="Goldberg J."/>
            <person name="Griggs A."/>
            <person name="Gujja S."/>
            <person name="Hansen M."/>
            <person name="Howarth C."/>
            <person name="Imamovic A."/>
            <person name="Ireland A."/>
            <person name="Larimer J."/>
            <person name="McCowan C."/>
            <person name="Murphy C."/>
            <person name="Pearson M."/>
            <person name="Poon T.W."/>
            <person name="Priest M."/>
            <person name="Roberts A."/>
            <person name="Saif S."/>
            <person name="Shea T."/>
            <person name="Sykes S."/>
            <person name="Wortman J."/>
            <person name="Nusbaum C."/>
            <person name="Birren B."/>
        </authorList>
    </citation>
    <scope>NUCLEOTIDE SEQUENCE [LARGE SCALE GENOMIC DNA]</scope>
    <source>
        <strain evidence="3">NJM9701</strain>
    </source>
</reference>
<dbReference type="VEuPathDB" id="FungiDB:H310_09907"/>
<sequence>MPPSNNSIGQALVYLRPLRHMFDVVTTVSVLNDDGNSLGSLVVHVRPSPKATPSDAPKSSGNNAKLVPADVDDLSDDEMDDMKSLDGEFLWISIQVHVDPSTPSLLLANPANYRVSYVFFQSNTQVFPLEHANMIKVLVTPPFVDYVSADTMSFEVVPFTDVASEPRTAELLSTTAPPYDDALLHTALLEEIQRDKAKMAQEHEAEKKRNEEMRGEMSKLIHHVKEQEDTILEQVKMGQTAASELVRLQEKARADAREKELLLKQITDTDSKYQTLLDNANANNKSKACIIQ</sequence>
<dbReference type="RefSeq" id="XP_008874335.1">
    <property type="nucleotide sequence ID" value="XM_008876113.1"/>
</dbReference>
<feature type="region of interest" description="Disordered" evidence="2">
    <location>
        <begin position="45"/>
        <end position="70"/>
    </location>
</feature>
<dbReference type="OrthoDB" id="74145at2759"/>
<organism evidence="3">
    <name type="scientific">Aphanomyces invadans</name>
    <dbReference type="NCBI Taxonomy" id="157072"/>
    <lineage>
        <taxon>Eukaryota</taxon>
        <taxon>Sar</taxon>
        <taxon>Stramenopiles</taxon>
        <taxon>Oomycota</taxon>
        <taxon>Saprolegniomycetes</taxon>
        <taxon>Saprolegniales</taxon>
        <taxon>Verrucalvaceae</taxon>
        <taxon>Aphanomyces</taxon>
    </lineage>
</organism>
<protein>
    <submittedName>
        <fullName evidence="3">Uncharacterized protein</fullName>
    </submittedName>
</protein>